<dbReference type="EMBL" id="LAZR01001712">
    <property type="protein sequence ID" value="KKN40297.1"/>
    <property type="molecule type" value="Genomic_DNA"/>
</dbReference>
<proteinExistence type="predicted"/>
<name>A0A0F9QTI0_9ZZZZ</name>
<organism evidence="2">
    <name type="scientific">marine sediment metagenome</name>
    <dbReference type="NCBI Taxonomy" id="412755"/>
    <lineage>
        <taxon>unclassified sequences</taxon>
        <taxon>metagenomes</taxon>
        <taxon>ecological metagenomes</taxon>
    </lineage>
</organism>
<evidence type="ECO:0000256" key="1">
    <source>
        <dbReference type="SAM" id="MobiDB-lite"/>
    </source>
</evidence>
<sequence>MSEQIGTVPSDFGTADATKMPGPDKPVRVTGTGDAEEGDQ</sequence>
<gene>
    <name evidence="2" type="ORF">LCGC14_0734530</name>
</gene>
<accession>A0A0F9QTI0</accession>
<comment type="caution">
    <text evidence="2">The sequence shown here is derived from an EMBL/GenBank/DDBJ whole genome shotgun (WGS) entry which is preliminary data.</text>
</comment>
<protein>
    <submittedName>
        <fullName evidence="2">Uncharacterized protein</fullName>
    </submittedName>
</protein>
<evidence type="ECO:0000313" key="2">
    <source>
        <dbReference type="EMBL" id="KKN40297.1"/>
    </source>
</evidence>
<feature type="region of interest" description="Disordered" evidence="1">
    <location>
        <begin position="1"/>
        <end position="40"/>
    </location>
</feature>
<reference evidence="2" key="1">
    <citation type="journal article" date="2015" name="Nature">
        <title>Complex archaea that bridge the gap between prokaryotes and eukaryotes.</title>
        <authorList>
            <person name="Spang A."/>
            <person name="Saw J.H."/>
            <person name="Jorgensen S.L."/>
            <person name="Zaremba-Niedzwiedzka K."/>
            <person name="Martijn J."/>
            <person name="Lind A.E."/>
            <person name="van Eijk R."/>
            <person name="Schleper C."/>
            <person name="Guy L."/>
            <person name="Ettema T.J."/>
        </authorList>
    </citation>
    <scope>NUCLEOTIDE SEQUENCE</scope>
</reference>
<dbReference type="AlphaFoldDB" id="A0A0F9QTI0"/>